<feature type="compositionally biased region" description="Low complexity" evidence="1">
    <location>
        <begin position="1616"/>
        <end position="1627"/>
    </location>
</feature>
<proteinExistence type="predicted"/>
<evidence type="ECO:0000313" key="3">
    <source>
        <dbReference type="EMBL" id="KAK9819035.1"/>
    </source>
</evidence>
<keyword evidence="2" id="KW-1133">Transmembrane helix</keyword>
<reference evidence="3 4" key="1">
    <citation type="journal article" date="2024" name="Nat. Commun.">
        <title>Phylogenomics reveals the evolutionary origins of lichenization in chlorophyte algae.</title>
        <authorList>
            <person name="Puginier C."/>
            <person name="Libourel C."/>
            <person name="Otte J."/>
            <person name="Skaloud P."/>
            <person name="Haon M."/>
            <person name="Grisel S."/>
            <person name="Petersen M."/>
            <person name="Berrin J.G."/>
            <person name="Delaux P.M."/>
            <person name="Dal Grande F."/>
            <person name="Keller J."/>
        </authorList>
    </citation>
    <scope>NUCLEOTIDE SEQUENCE [LARGE SCALE GENOMIC DNA]</scope>
    <source>
        <strain evidence="3 4">SAG 2145</strain>
    </source>
</reference>
<feature type="region of interest" description="Disordered" evidence="1">
    <location>
        <begin position="269"/>
        <end position="294"/>
    </location>
</feature>
<organism evidence="3 4">
    <name type="scientific">Apatococcus lobatus</name>
    <dbReference type="NCBI Taxonomy" id="904363"/>
    <lineage>
        <taxon>Eukaryota</taxon>
        <taxon>Viridiplantae</taxon>
        <taxon>Chlorophyta</taxon>
        <taxon>core chlorophytes</taxon>
        <taxon>Trebouxiophyceae</taxon>
        <taxon>Chlorellales</taxon>
        <taxon>Chlorellaceae</taxon>
        <taxon>Apatococcus</taxon>
    </lineage>
</organism>
<evidence type="ECO:0000256" key="2">
    <source>
        <dbReference type="SAM" id="Phobius"/>
    </source>
</evidence>
<gene>
    <name evidence="3" type="ORF">WJX74_008386</name>
</gene>
<feature type="compositionally biased region" description="Polar residues" evidence="1">
    <location>
        <begin position="269"/>
        <end position="279"/>
    </location>
</feature>
<feature type="compositionally biased region" description="Low complexity" evidence="1">
    <location>
        <begin position="1730"/>
        <end position="1739"/>
    </location>
</feature>
<sequence length="1739" mass="180315">MVWYVLSSDRGADLGQGQPAKSLVKSQVKKQTTIFLTGWQEHSEILASIFDSDDQGANFEAFTFCGSRMARNKNKSPSAERPAAAASSSSGEKADKNSQDAAGHAESAADAAKTPIKASPPKLDMNTPSSHSLANEDLDSVPSTPSEASPGSGNIRSFRSKDLVSELETVRSGEISGHFSHLRPQDAEPPVPDTTVLREGEAHITEAQELSEKELLRQISELGPDTTAVVAVGSDGTRTLSIVSAPTPEEGAKAGGKGGDSPIMGVQGNPKSKAQGTTVQEHRRGSGKFPGFARAPPRRAESLLASVSPYQARRLFWWVAVPLVALLLCLLLRQYSEHLIQQSGWANSPMLARLRSRTPSMDAWTSWGSEKAHDILPEWALHQQPRTPLQKATHALNSLLGKASAVLPDGDDIAGYQTGSGLEGASQHLGRAPSGSIPGRSSGGLFQQVKSRLSGWISSAGETKDSLETSAAKAERAATHTLPDFTEGGRIPKPAPDSWAKGALKTAQNLMPNRDDIAGWQTGSGAEISQAQSKQSTVPGVPAHTADTTGSEWVDSAAAAASHAADTAKSGLDGASQSGWGRAARSGLEDAEEYARSGLDGVRDEVGSATEEGLLTRVKNVLTGAKQDAARVVKRQEADTEKLASDLTGPAKRQAMRAEEAAAGLTRDTVSSARQQADKAADGLQETWDQASGAYTRGTGKKLADSAADTTNAASDRFDAAGSTAQRKANNAAAYTRGAGGELADSVQEGAAGAQEAAADASGSLAENTRGAVGLLQQQVGSIGSKFASVLQWPYRTAARQVSYAEDVAEDQLTSGGEAIKQQASNAADRARRAAGSVKDQAWDAEEAVAGGARAATGNARRRANNAAAYSEGAVDELGRTLRHDGRQAHDWAGEQAEAAADGIHGAAGTAAGKANKAADGMRQSGRGFSSSARQAAGQAEGLVSDYADAAWDGTQDAARTAQRKVNNAAAYGQGAGEELYETAQEERRHAKAGLSDAAGKARKGLHWPFHAAKQEAHHAQDATAEAAHAASDYASDAAGTAKRKANKAAAYGQGAGEELYDTAQEEGQHAKAGLSDAAGKAKKGLHWPFHAAKQQAEHAEDLVHDTAHAASDYASDAAGTTKRKANNAAAYGQGVGEELYDTAQEEGQHAKAGLSDAAGKAKKGLHWPFHAAKKQAEHAQDTTVDAAHAASDYAKDASGTAGRKVNNAAAFSQGAGEELYRTAGEEADHVKAGLSDAAGKAKKGLHWPFHAAKKEAQHAQDATIDAAHAASDYAGDAAGTARRKVNNAAAFSQGAGEELYRTAQEEGANAKASLQGSADKAKKGLHWPFHAAKQEAQHAEDAVIDSAHAASDFAGNAAATAKRKVNNAAAFGQGAGEELSASLQEEAANARGAASDSANSVLDTTKAATGLLTQQAASLYQKTQGALTWPFTSAWSQLSRAEHAVSNSAHAAVGGAKRRVNNAAAFTQGASHELADSVAEEVAEAGHAAAATSSGVANKAQGAFWQAAGFFMSPVLHARRWLGTRTGVTGAVLRSLGMQPKLSVFEWTMLYLSRTAVKAGVLGLLGVVGVTAFVLFVGSRLTQDSQAAATAEEQEISQGGAVEEEAPTPRRSSRRQGSQVSQGTSVAADDLPAVSTGHALSGLQQAASGLVASARQAMSAQPSTSHPASRMVSQTVSAAASPTTSAARYPLRNHPHHEVSGSLLIETDPDLEDEAGTRARKSARRRTTRTMAELTETE</sequence>
<feature type="compositionally biased region" description="Basic residues" evidence="1">
    <location>
        <begin position="1719"/>
        <end position="1729"/>
    </location>
</feature>
<feature type="region of interest" description="Disordered" evidence="1">
    <location>
        <begin position="424"/>
        <end position="444"/>
    </location>
</feature>
<feature type="compositionally biased region" description="Polar residues" evidence="1">
    <location>
        <begin position="141"/>
        <end position="157"/>
    </location>
</feature>
<feature type="region of interest" description="Disordered" evidence="1">
    <location>
        <begin position="70"/>
        <end position="160"/>
    </location>
</feature>
<dbReference type="PANTHER" id="PTHR47372">
    <property type="entry name" value="DAUER UP-REGULATED-RELATED"/>
    <property type="match status" value="1"/>
</dbReference>
<keyword evidence="2" id="KW-0812">Transmembrane</keyword>
<feature type="region of interest" description="Disordered" evidence="1">
    <location>
        <begin position="636"/>
        <end position="685"/>
    </location>
</feature>
<feature type="compositionally biased region" description="Low complexity" evidence="1">
    <location>
        <begin position="75"/>
        <end position="91"/>
    </location>
</feature>
<feature type="compositionally biased region" description="Low complexity" evidence="1">
    <location>
        <begin position="430"/>
        <end position="444"/>
    </location>
</feature>
<feature type="compositionally biased region" description="Low complexity" evidence="1">
    <location>
        <begin position="101"/>
        <end position="112"/>
    </location>
</feature>
<feature type="region of interest" description="Disordered" evidence="1">
    <location>
        <begin position="852"/>
        <end position="871"/>
    </location>
</feature>
<feature type="region of interest" description="Disordered" evidence="1">
    <location>
        <begin position="175"/>
        <end position="194"/>
    </location>
</feature>
<keyword evidence="4" id="KW-1185">Reference proteome</keyword>
<evidence type="ECO:0000313" key="4">
    <source>
        <dbReference type="Proteomes" id="UP001438707"/>
    </source>
</evidence>
<feature type="region of interest" description="Disordered" evidence="1">
    <location>
        <begin position="1705"/>
        <end position="1739"/>
    </location>
</feature>
<feature type="region of interest" description="Disordered" evidence="1">
    <location>
        <begin position="980"/>
        <end position="1000"/>
    </location>
</feature>
<protein>
    <submittedName>
        <fullName evidence="3">Uncharacterized protein</fullName>
    </submittedName>
</protein>
<feature type="region of interest" description="Disordered" evidence="1">
    <location>
        <begin position="821"/>
        <end position="840"/>
    </location>
</feature>
<keyword evidence="2" id="KW-0472">Membrane</keyword>
<comment type="caution">
    <text evidence="3">The sequence shown here is derived from an EMBL/GenBank/DDBJ whole genome shotgun (WGS) entry which is preliminary data.</text>
</comment>
<dbReference type="PANTHER" id="PTHR47372:SF11">
    <property type="entry name" value="RE19971P"/>
    <property type="match status" value="1"/>
</dbReference>
<feature type="transmembrane region" description="Helical" evidence="2">
    <location>
        <begin position="1560"/>
        <end position="1579"/>
    </location>
</feature>
<dbReference type="Proteomes" id="UP001438707">
    <property type="component" value="Unassembled WGS sequence"/>
</dbReference>
<accession>A0AAW1QC60</accession>
<feature type="compositionally biased region" description="Polar residues" evidence="1">
    <location>
        <begin position="521"/>
        <end position="538"/>
    </location>
</feature>
<dbReference type="EMBL" id="JALJOS010000051">
    <property type="protein sequence ID" value="KAK9819035.1"/>
    <property type="molecule type" value="Genomic_DNA"/>
</dbReference>
<name>A0AAW1QC60_9CHLO</name>
<feature type="compositionally biased region" description="Low complexity" evidence="1">
    <location>
        <begin position="852"/>
        <end position="869"/>
    </location>
</feature>
<evidence type="ECO:0000256" key="1">
    <source>
        <dbReference type="SAM" id="MobiDB-lite"/>
    </source>
</evidence>
<feature type="region of interest" description="Disordered" evidence="1">
    <location>
        <begin position="1589"/>
        <end position="1629"/>
    </location>
</feature>
<feature type="region of interest" description="Disordered" evidence="1">
    <location>
        <begin position="517"/>
        <end position="548"/>
    </location>
</feature>